<keyword evidence="9" id="KW-1185">Reference proteome</keyword>
<dbReference type="InterPro" id="IPR040911">
    <property type="entry name" value="Exostosin_GT47"/>
</dbReference>
<dbReference type="PANTHER" id="PTHR11062:SF282">
    <property type="entry name" value="XYLOGLUCAN GALACTOSYLTRANSFERASE GT11-RELATED"/>
    <property type="match status" value="1"/>
</dbReference>
<evidence type="ECO:0000256" key="6">
    <source>
        <dbReference type="SAM" id="MobiDB-lite"/>
    </source>
</evidence>
<comment type="similarity">
    <text evidence="2">Belongs to the glycosyltransferase 47 family.</text>
</comment>
<feature type="region of interest" description="Disordered" evidence="6">
    <location>
        <begin position="28"/>
        <end position="50"/>
    </location>
</feature>
<keyword evidence="4" id="KW-0812">Transmembrane</keyword>
<evidence type="ECO:0000256" key="1">
    <source>
        <dbReference type="ARBA" id="ARBA00004323"/>
    </source>
</evidence>
<evidence type="ECO:0000259" key="7">
    <source>
        <dbReference type="Pfam" id="PF03016"/>
    </source>
</evidence>
<feature type="domain" description="Exostosin GT47" evidence="7">
    <location>
        <begin position="53"/>
        <end position="389"/>
    </location>
</feature>
<dbReference type="OrthoDB" id="1924787at2759"/>
<dbReference type="AlphaFoldDB" id="A0A2Z7B356"/>
<name>A0A2Z7B356_9LAMI</name>
<gene>
    <name evidence="8" type="ORF">F511_06235</name>
</gene>
<evidence type="ECO:0000313" key="9">
    <source>
        <dbReference type="Proteomes" id="UP000250235"/>
    </source>
</evidence>
<dbReference type="InterPro" id="IPR004263">
    <property type="entry name" value="Exostosin"/>
</dbReference>
<keyword evidence="4" id="KW-0735">Signal-anchor</keyword>
<dbReference type="GO" id="GO:0000139">
    <property type="term" value="C:Golgi membrane"/>
    <property type="evidence" value="ECO:0007669"/>
    <property type="project" value="UniProtKB-SubCell"/>
</dbReference>
<evidence type="ECO:0000313" key="8">
    <source>
        <dbReference type="EMBL" id="KZV28801.1"/>
    </source>
</evidence>
<dbReference type="GO" id="GO:0016757">
    <property type="term" value="F:glycosyltransferase activity"/>
    <property type="evidence" value="ECO:0007669"/>
    <property type="project" value="UniProtKB-KW"/>
</dbReference>
<dbReference type="EMBL" id="KV010001">
    <property type="protein sequence ID" value="KZV28801.1"/>
    <property type="molecule type" value="Genomic_DNA"/>
</dbReference>
<keyword evidence="3" id="KW-0328">Glycosyltransferase</keyword>
<organism evidence="8 9">
    <name type="scientific">Dorcoceras hygrometricum</name>
    <dbReference type="NCBI Taxonomy" id="472368"/>
    <lineage>
        <taxon>Eukaryota</taxon>
        <taxon>Viridiplantae</taxon>
        <taxon>Streptophyta</taxon>
        <taxon>Embryophyta</taxon>
        <taxon>Tracheophyta</taxon>
        <taxon>Spermatophyta</taxon>
        <taxon>Magnoliopsida</taxon>
        <taxon>eudicotyledons</taxon>
        <taxon>Gunneridae</taxon>
        <taxon>Pentapetalae</taxon>
        <taxon>asterids</taxon>
        <taxon>lamiids</taxon>
        <taxon>Lamiales</taxon>
        <taxon>Gesneriaceae</taxon>
        <taxon>Didymocarpoideae</taxon>
        <taxon>Trichosporeae</taxon>
        <taxon>Loxocarpinae</taxon>
        <taxon>Dorcoceras</taxon>
    </lineage>
</organism>
<evidence type="ECO:0000256" key="3">
    <source>
        <dbReference type="ARBA" id="ARBA00022676"/>
    </source>
</evidence>
<sequence length="491" mass="57599">MNVSTYTETDYEIRDLEGLQKELEPLLPQEEGEEEEEGGDNNGGENQKRTRPCNGRYIYVHDVPTRYNDDLINQCRSLNKWRNMCPYFDNLGLGQRLGNPQRLFLSSGWYATHQFALEVIFHNRMKQYECLTNDSSKAAGIFVPYYPGLDIARYLWDHYNTSVKDHDAMGLIKWLKEKPEWKRMGGRDHFMATGRITWDFRRAVDEDSGWGNKLMLLPESQNMTMLSIESSPWNKNDFAIPYPTYFHPSSDDQVLQWQNKLRKQKKKALFCFIGGTRPSMKGSIREEIMEQCNAAKRKCKMLECIDSKENCVKPVNVMKLFQSSVFCLQPPGDSFTRRSTFDSILAGCIPVFFHPGSAYVQYMWHLPKNYEKYSVFISQEDVKNKKVNIERLLSRIPKNKVLSMREEVIKLIPKVTYADPRSRLETVEDAFDLAVNGVLQRVEGLRRDMRAGRSYSDFDEEKSWKYYTFGKTDEHEWDDFFDRTRISFQYA</sequence>
<dbReference type="Proteomes" id="UP000250235">
    <property type="component" value="Unassembled WGS sequence"/>
</dbReference>
<accession>A0A2Z7B356</accession>
<reference evidence="8 9" key="1">
    <citation type="journal article" date="2015" name="Proc. Natl. Acad. Sci. U.S.A.">
        <title>The resurrection genome of Boea hygrometrica: A blueprint for survival of dehydration.</title>
        <authorList>
            <person name="Xiao L."/>
            <person name="Yang G."/>
            <person name="Zhang L."/>
            <person name="Yang X."/>
            <person name="Zhao S."/>
            <person name="Ji Z."/>
            <person name="Zhou Q."/>
            <person name="Hu M."/>
            <person name="Wang Y."/>
            <person name="Chen M."/>
            <person name="Xu Y."/>
            <person name="Jin H."/>
            <person name="Xiao X."/>
            <person name="Hu G."/>
            <person name="Bao F."/>
            <person name="Hu Y."/>
            <person name="Wan P."/>
            <person name="Li L."/>
            <person name="Deng X."/>
            <person name="Kuang T."/>
            <person name="Xiang C."/>
            <person name="Zhu J.K."/>
            <person name="Oliver M.J."/>
            <person name="He Y."/>
        </authorList>
    </citation>
    <scope>NUCLEOTIDE SEQUENCE [LARGE SCALE GENOMIC DNA]</scope>
    <source>
        <strain evidence="9">cv. XS01</strain>
    </source>
</reference>
<dbReference type="PANTHER" id="PTHR11062">
    <property type="entry name" value="EXOSTOSIN HEPARAN SULFATE GLYCOSYLTRANSFERASE -RELATED"/>
    <property type="match status" value="1"/>
</dbReference>
<evidence type="ECO:0000256" key="4">
    <source>
        <dbReference type="ARBA" id="ARBA00022968"/>
    </source>
</evidence>
<keyword evidence="5" id="KW-0333">Golgi apparatus</keyword>
<feature type="compositionally biased region" description="Acidic residues" evidence="6">
    <location>
        <begin position="30"/>
        <end position="39"/>
    </location>
</feature>
<keyword evidence="3" id="KW-0808">Transferase</keyword>
<proteinExistence type="inferred from homology"/>
<protein>
    <recommendedName>
        <fullName evidence="7">Exostosin GT47 domain-containing protein</fullName>
    </recommendedName>
</protein>
<comment type="subcellular location">
    <subcellularLocation>
        <location evidence="1">Golgi apparatus membrane</location>
        <topology evidence="1">Single-pass type II membrane protein</topology>
    </subcellularLocation>
</comment>
<evidence type="ECO:0000256" key="5">
    <source>
        <dbReference type="ARBA" id="ARBA00023034"/>
    </source>
</evidence>
<dbReference type="Pfam" id="PF03016">
    <property type="entry name" value="Exostosin_GT47"/>
    <property type="match status" value="1"/>
</dbReference>
<evidence type="ECO:0000256" key="2">
    <source>
        <dbReference type="ARBA" id="ARBA00010271"/>
    </source>
</evidence>